<sequence>MIKKINKKNVVRGLFCLFFVLVVLGVIVSKLLPEHKKSNVGNVASDEENVSVPVDYNTDVNYDNADEHESIRVRTKYKILDVSIEQNISSEDMEYIDEIYKKSGKVSDGVSLVKIKVEVTNVGEEQQEIYLNSNNLCMFDSSTNESVSTEMVGVSNPENKGKSLFEFVLQPQESTTQTCYYLLDNDYLNEKYNLKYCVNPCGQPRSGNIGSGDPNYNVDDYISYIDITSMLN</sequence>
<dbReference type="AlphaFoldDB" id="A0A1H5WKR5"/>
<evidence type="ECO:0000313" key="1">
    <source>
        <dbReference type="EMBL" id="SEF99935.1"/>
    </source>
</evidence>
<name>A0A1H5WKR5_9FIRM</name>
<protein>
    <recommendedName>
        <fullName evidence="3">DUF4352 domain-containing protein</fullName>
    </recommendedName>
</protein>
<keyword evidence="2" id="KW-1185">Reference proteome</keyword>
<dbReference type="EMBL" id="FNUL01000016">
    <property type="protein sequence ID" value="SEF99935.1"/>
    <property type="molecule type" value="Genomic_DNA"/>
</dbReference>
<accession>A0A1H5WKR5</accession>
<organism evidence="1 2">
    <name type="scientific">Lachnospira multipara</name>
    <dbReference type="NCBI Taxonomy" id="28051"/>
    <lineage>
        <taxon>Bacteria</taxon>
        <taxon>Bacillati</taxon>
        <taxon>Bacillota</taxon>
        <taxon>Clostridia</taxon>
        <taxon>Lachnospirales</taxon>
        <taxon>Lachnospiraceae</taxon>
        <taxon>Lachnospira</taxon>
    </lineage>
</organism>
<dbReference type="Proteomes" id="UP000236726">
    <property type="component" value="Unassembled WGS sequence"/>
</dbReference>
<reference evidence="1 2" key="1">
    <citation type="submission" date="2016-10" db="EMBL/GenBank/DDBJ databases">
        <authorList>
            <person name="de Groot N.N."/>
        </authorList>
    </citation>
    <scope>NUCLEOTIDE SEQUENCE [LARGE SCALE GENOMIC DNA]</scope>
    <source>
        <strain evidence="1 2">D15d</strain>
    </source>
</reference>
<gene>
    <name evidence="1" type="ORF">SAMN05216537_11636</name>
</gene>
<evidence type="ECO:0008006" key="3">
    <source>
        <dbReference type="Google" id="ProtNLM"/>
    </source>
</evidence>
<proteinExistence type="predicted"/>
<evidence type="ECO:0000313" key="2">
    <source>
        <dbReference type="Proteomes" id="UP000236726"/>
    </source>
</evidence>